<accession>A0A2W2C319</accession>
<comment type="caution">
    <text evidence="3">The sequence shown here is derived from an EMBL/GenBank/DDBJ whole genome shotgun (WGS) entry which is preliminary data.</text>
</comment>
<dbReference type="Proteomes" id="UP000248764">
    <property type="component" value="Unassembled WGS sequence"/>
</dbReference>
<dbReference type="SUPFAM" id="SSF56801">
    <property type="entry name" value="Acetyl-CoA synthetase-like"/>
    <property type="match status" value="1"/>
</dbReference>
<dbReference type="InterPro" id="IPR050237">
    <property type="entry name" value="ATP-dep_AMP-bd_enzyme"/>
</dbReference>
<sequence length="548" mass="58641">MERRGRFRLSCRLPIDRSVSVAPAPLQGGCSVVDSQPKTVPELLARAAEQWPDREFLRFPDASITFAEAREAAERTAAALRARGLRTGSRVAIMLPNVAAWPITWLGTLSAGLVAVPVNATYREADLAHVIADAQPGLVVAAPEFTEVVQGALALAGAEVPVVPPGELVDDGDRADVPPVAPDALANLQYTSGTTGFPKACMLGHDYWVGLGALAARLARVTESDVTLTSQPFSYIDPMWNTAMALTAGIPLVVLPRFSASGFMRSVREHGVTTLYMLGTMPTLLLQQPPAPDDRDNALRLVWCSAIPPLRHAELEQRWGAAWREAYGLTESGVDLYVPVDDSASVGTGVLGVPAPGKAIRIVDADGADVRPGEAGELLVAGTPMMRGYWRRPEETARTLRDGWLHTGDLVRRDADGSIRLVGRQKDMIRRGGENVAAAEVEAALMADPDVRIAAVVPVPDELFGEEVKAVVVLDDGATDGAEAARALVNRLSTQLARFKLPRFVEFADELPMTPSARVAKAELTSRSRTGVVFDLREHRGTTIGGVA</sequence>
<dbReference type="InterPro" id="IPR025110">
    <property type="entry name" value="AMP-bd_C"/>
</dbReference>
<organism evidence="3 4">
    <name type="scientific">Jiangella anatolica</name>
    <dbReference type="NCBI Taxonomy" id="2670374"/>
    <lineage>
        <taxon>Bacteria</taxon>
        <taxon>Bacillati</taxon>
        <taxon>Actinomycetota</taxon>
        <taxon>Actinomycetes</taxon>
        <taxon>Jiangellales</taxon>
        <taxon>Jiangellaceae</taxon>
        <taxon>Jiangella</taxon>
    </lineage>
</organism>
<name>A0A2W2C319_9ACTN</name>
<dbReference type="InterPro" id="IPR000873">
    <property type="entry name" value="AMP-dep_synth/lig_dom"/>
</dbReference>
<dbReference type="PROSITE" id="PS00455">
    <property type="entry name" value="AMP_BINDING"/>
    <property type="match status" value="1"/>
</dbReference>
<gene>
    <name evidence="3" type="ORF">C1I92_17225</name>
</gene>
<dbReference type="Gene3D" id="3.30.300.30">
    <property type="match status" value="1"/>
</dbReference>
<evidence type="ECO:0000313" key="4">
    <source>
        <dbReference type="Proteomes" id="UP000248764"/>
    </source>
</evidence>
<dbReference type="GO" id="GO:0016878">
    <property type="term" value="F:acid-thiol ligase activity"/>
    <property type="evidence" value="ECO:0007669"/>
    <property type="project" value="UniProtKB-ARBA"/>
</dbReference>
<dbReference type="PANTHER" id="PTHR43767">
    <property type="entry name" value="LONG-CHAIN-FATTY-ACID--COA LIGASE"/>
    <property type="match status" value="1"/>
</dbReference>
<dbReference type="Pfam" id="PF00501">
    <property type="entry name" value="AMP-binding"/>
    <property type="match status" value="1"/>
</dbReference>
<feature type="domain" description="AMP-dependent synthetase/ligase" evidence="1">
    <location>
        <begin position="45"/>
        <end position="390"/>
    </location>
</feature>
<dbReference type="Pfam" id="PF13193">
    <property type="entry name" value="AMP-binding_C"/>
    <property type="match status" value="1"/>
</dbReference>
<dbReference type="Gene3D" id="3.40.50.12780">
    <property type="entry name" value="N-terminal domain of ligase-like"/>
    <property type="match status" value="1"/>
</dbReference>
<evidence type="ECO:0000259" key="1">
    <source>
        <dbReference type="Pfam" id="PF00501"/>
    </source>
</evidence>
<keyword evidence="3" id="KW-0436">Ligase</keyword>
<dbReference type="EMBL" id="POTW01000040">
    <property type="protein sequence ID" value="PZF82367.1"/>
    <property type="molecule type" value="Genomic_DNA"/>
</dbReference>
<evidence type="ECO:0000313" key="3">
    <source>
        <dbReference type="EMBL" id="PZF82367.1"/>
    </source>
</evidence>
<reference evidence="3 4" key="1">
    <citation type="submission" date="2018-01" db="EMBL/GenBank/DDBJ databases">
        <title>Draft genome sequence of Jiangella sp. GTF31.</title>
        <authorList>
            <person name="Sahin N."/>
            <person name="Ay H."/>
            <person name="Saygin H."/>
        </authorList>
    </citation>
    <scope>NUCLEOTIDE SEQUENCE [LARGE SCALE GENOMIC DNA]</scope>
    <source>
        <strain evidence="3 4">GTF31</strain>
    </source>
</reference>
<feature type="domain" description="AMP-binding enzyme C-terminal" evidence="2">
    <location>
        <begin position="440"/>
        <end position="517"/>
    </location>
</feature>
<protein>
    <submittedName>
        <fullName evidence="3">CoA ligase</fullName>
    </submittedName>
</protein>
<dbReference type="InterPro" id="IPR042099">
    <property type="entry name" value="ANL_N_sf"/>
</dbReference>
<dbReference type="RefSeq" id="WP_111255883.1">
    <property type="nucleotide sequence ID" value="NZ_POTW01000040.1"/>
</dbReference>
<keyword evidence="4" id="KW-1185">Reference proteome</keyword>
<dbReference type="AlphaFoldDB" id="A0A2W2C319"/>
<dbReference type="InterPro" id="IPR020845">
    <property type="entry name" value="AMP-binding_CS"/>
</dbReference>
<dbReference type="PANTHER" id="PTHR43767:SF1">
    <property type="entry name" value="NONRIBOSOMAL PEPTIDE SYNTHASE PES1 (EUROFUNG)-RELATED"/>
    <property type="match status" value="1"/>
</dbReference>
<evidence type="ECO:0000259" key="2">
    <source>
        <dbReference type="Pfam" id="PF13193"/>
    </source>
</evidence>
<proteinExistence type="predicted"/>
<dbReference type="InterPro" id="IPR045851">
    <property type="entry name" value="AMP-bd_C_sf"/>
</dbReference>